<reference evidence="1" key="1">
    <citation type="journal article" date="2020" name="Stud. Mycol.">
        <title>101 Dothideomycetes genomes: a test case for predicting lifestyles and emergence of pathogens.</title>
        <authorList>
            <person name="Haridas S."/>
            <person name="Albert R."/>
            <person name="Binder M."/>
            <person name="Bloem J."/>
            <person name="Labutti K."/>
            <person name="Salamov A."/>
            <person name="Andreopoulos B."/>
            <person name="Baker S."/>
            <person name="Barry K."/>
            <person name="Bills G."/>
            <person name="Bluhm B."/>
            <person name="Cannon C."/>
            <person name="Castanera R."/>
            <person name="Culley D."/>
            <person name="Daum C."/>
            <person name="Ezra D."/>
            <person name="Gonzalez J."/>
            <person name="Henrissat B."/>
            <person name="Kuo A."/>
            <person name="Liang C."/>
            <person name="Lipzen A."/>
            <person name="Lutzoni F."/>
            <person name="Magnuson J."/>
            <person name="Mondo S."/>
            <person name="Nolan M."/>
            <person name="Ohm R."/>
            <person name="Pangilinan J."/>
            <person name="Park H.-J."/>
            <person name="Ramirez L."/>
            <person name="Alfaro M."/>
            <person name="Sun H."/>
            <person name="Tritt A."/>
            <person name="Yoshinaga Y."/>
            <person name="Zwiers L.-H."/>
            <person name="Turgeon B."/>
            <person name="Goodwin S."/>
            <person name="Spatafora J."/>
            <person name="Crous P."/>
            <person name="Grigoriev I."/>
        </authorList>
    </citation>
    <scope>NUCLEOTIDE SEQUENCE</scope>
    <source>
        <strain evidence="1">CBS 183.55</strain>
    </source>
</reference>
<keyword evidence="2" id="KW-1185">Reference proteome</keyword>
<dbReference type="AlphaFoldDB" id="A0A6A5RDI3"/>
<dbReference type="EMBL" id="ML978987">
    <property type="protein sequence ID" value="KAF1925164.1"/>
    <property type="molecule type" value="Genomic_DNA"/>
</dbReference>
<organism evidence="1 2">
    <name type="scientific">Didymella exigua CBS 183.55</name>
    <dbReference type="NCBI Taxonomy" id="1150837"/>
    <lineage>
        <taxon>Eukaryota</taxon>
        <taxon>Fungi</taxon>
        <taxon>Dikarya</taxon>
        <taxon>Ascomycota</taxon>
        <taxon>Pezizomycotina</taxon>
        <taxon>Dothideomycetes</taxon>
        <taxon>Pleosporomycetidae</taxon>
        <taxon>Pleosporales</taxon>
        <taxon>Pleosporineae</taxon>
        <taxon>Didymellaceae</taxon>
        <taxon>Didymella</taxon>
    </lineage>
</organism>
<name>A0A6A5RDI3_9PLEO</name>
<dbReference type="RefSeq" id="XP_033445416.1">
    <property type="nucleotide sequence ID" value="XM_033590205.1"/>
</dbReference>
<accession>A0A6A5RDI3</accession>
<evidence type="ECO:0000313" key="1">
    <source>
        <dbReference type="EMBL" id="KAF1925164.1"/>
    </source>
</evidence>
<dbReference type="OrthoDB" id="3683409at2759"/>
<evidence type="ECO:0000313" key="2">
    <source>
        <dbReference type="Proteomes" id="UP000800082"/>
    </source>
</evidence>
<proteinExistence type="predicted"/>
<sequence length="326" mass="37209">MTDENQFSDGEDGQRHTRYLRIRALNRAWPPLTYLPRWRAGFRSETDDLTPSAIPLEEVVIHEAGPQELSRRPEQHRAFLELPSEIRTQIYSYLVPGVQPTRVDRAFRQTCRQINHELEHESRKAFTHEMTSLQQLAVDSHQYVTLFYSAEKYHVDMILQLPQPYFPPNLPPLLPQTRTIMDAVALSFVTLFPPNTRSIAVTMQPHPQGSTASFERYFDGTWACDAMEGKIDLRKLSILSGDPVVLVPEAGLAGFRQRFNWINILGVSFEYDRGFQRVPSVVIDSRQQCHALIRTSLRLLGCRLEPRDLIVSILGASEEAAAVGVE</sequence>
<protein>
    <submittedName>
        <fullName evidence="1">Uncharacterized protein</fullName>
    </submittedName>
</protein>
<dbReference type="Proteomes" id="UP000800082">
    <property type="component" value="Unassembled WGS sequence"/>
</dbReference>
<gene>
    <name evidence="1" type="ORF">M421DRAFT_400631</name>
</gene>
<dbReference type="GeneID" id="54347866"/>